<dbReference type="InterPro" id="IPR007603">
    <property type="entry name" value="Choline_transptr-like"/>
</dbReference>
<feature type="transmembrane region" description="Helical" evidence="7">
    <location>
        <begin position="315"/>
        <end position="337"/>
    </location>
</feature>
<sequence>MSYQGAPYPGPTPNYPQSYPPTNPYEQNGPLSQVYANDSKTPYDEGRFQPKKRINDPIFLILFILTVLGFAALSGIALNGWISNGGLGGGLGRQGAQTGTAVTLNRSAVYLLLLITAAAVLLSAIYLMLARAFTRILMHVTLVLSILLNVGICIYYWITRYYSGAIIFTIIALFSILAYWGYRARIPLAALLLQVVMDVSKHHLSVYVVAFTALLVQAAFGVWYVFTVIATYAEWTPSSPACNAQTSCSSGKVAGLIFFETFAFLWASQVIGNVALATLAGGPYGCWYYFGPKGSYGGEMPKSPTVSAFGRASTLSLGSIAFGSLIVTLLDLLRLILEAVRNSASQDDNPIGACLACCAACFVGCIQNLVEYFNRYAYIEIALYGKAYIPAAKDTWRLFKDRGIDALVNDSLVGMTLTWGAYVIGLLSSLFAYLYLRFTSPSYNADGQYTAPLLLFSFLVGLQCSLTMSSAIEAGVSTIFVGLGEDPQVLQSRAPELFGMIASHYPHVVQAFASDVSRASLVQVLTDKCDSENQAFCAEWTSAGYIDQVSIGFGAVSLLAILIGVSTYSRRRRIWKAVAWLVFFQALCQLTAFSLITHNYETAPFFEQARPGAGYILNILSWVLGLFVAVGVIVTGMAADSGHSVLGNLARFNKNLAFHSPFFDEPLFGLDTVALSRRNTQPARRDVVDASKFKDEVYPGFTAPTLAISGVNFTHSVASGDPFDTSVILWTRAEPLPSSSGQLPDQSVPVCLSFKIGTNSDLSGRPVDSGEAFTSYDIDFTLKVEATGLKADTKYFYQFADCTNPSIVSPIGATRTLANSNTPAERVNGGKPLTFAVFSCSQFQAGWFNAYGFAAHNTTADVFVHLGDYIYESIGNGAPIGRQTLGRELATIHDYRQRLGQYRSDLDLQAAHQRAPWITVCSSITSQDDHEVADNAWKAGTTDSNDTVAGCTFSPSGGCFTDRKLAGVRAYHEWMPIRQVDAKDQLRIWRNFQIGKLLDLTMLDTRQYNRDVTDVGYNHDFVASLASEPQRSLMGANQEKWFRDTLSDSKSRGAIWRVVGQQIVFTQISRQGDIDFDAWDGYRANRNRILDHLYNNRIDNTAILSGDSHLNWASDLAHPNDNTTYNPTTGRGAVGVEFAGTGVTSSTGPFNRQTFDQATNTSAIYVRDNIDLQWQEGFFRGFFTLEVTPKTLNATYYSMRNVTFRNLDGFAAASFTVHAGENHLARPVAGGKVLSGALKSQGVN</sequence>
<dbReference type="Gene3D" id="3.60.21.70">
    <property type="entry name" value="PhoD-like phosphatase"/>
    <property type="match status" value="1"/>
</dbReference>
<proteinExistence type="inferred from homology"/>
<dbReference type="InterPro" id="IPR018946">
    <property type="entry name" value="PhoD-like_MPP"/>
</dbReference>
<dbReference type="PANTHER" id="PTHR43606">
    <property type="entry name" value="PHOSPHATASE, PUTATIVE (AFU_ORTHOLOGUE AFUA_6G08710)-RELATED"/>
    <property type="match status" value="1"/>
</dbReference>
<feature type="transmembrane region" description="Helical" evidence="7">
    <location>
        <begin position="450"/>
        <end position="472"/>
    </location>
</feature>
<feature type="transmembrane region" description="Helical" evidence="7">
    <location>
        <begin position="577"/>
        <end position="596"/>
    </location>
</feature>
<comment type="caution">
    <text evidence="10">The sequence shown here is derived from an EMBL/GenBank/DDBJ whole genome shotgun (WGS) entry which is preliminary data.</text>
</comment>
<keyword evidence="11" id="KW-1185">Reference proteome</keyword>
<gene>
    <name evidence="10" type="ORF">D9756_005274</name>
</gene>
<evidence type="ECO:0000256" key="6">
    <source>
        <dbReference type="SAM" id="MobiDB-lite"/>
    </source>
</evidence>
<dbReference type="GO" id="GO:0016020">
    <property type="term" value="C:membrane"/>
    <property type="evidence" value="ECO:0007669"/>
    <property type="project" value="UniProtKB-SubCell"/>
</dbReference>
<dbReference type="CDD" id="cd07389">
    <property type="entry name" value="MPP_PhoD"/>
    <property type="match status" value="1"/>
</dbReference>
<dbReference type="Pfam" id="PF16655">
    <property type="entry name" value="PhoD_N"/>
    <property type="match status" value="1"/>
</dbReference>
<keyword evidence="4 7" id="KW-1133">Transmembrane helix</keyword>
<comment type="similarity">
    <text evidence="2">Belongs to the CTL (choline transporter-like) family.</text>
</comment>
<dbReference type="Gene3D" id="2.60.40.380">
    <property type="entry name" value="Purple acid phosphatase-like, N-terminal"/>
    <property type="match status" value="1"/>
</dbReference>
<feature type="transmembrane region" description="Helical" evidence="7">
    <location>
        <begin position="419"/>
        <end position="438"/>
    </location>
</feature>
<evidence type="ECO:0000256" key="2">
    <source>
        <dbReference type="ARBA" id="ARBA00007168"/>
    </source>
</evidence>
<evidence type="ECO:0000256" key="1">
    <source>
        <dbReference type="ARBA" id="ARBA00004141"/>
    </source>
</evidence>
<feature type="transmembrane region" description="Helical" evidence="7">
    <location>
        <begin position="108"/>
        <end position="129"/>
    </location>
</feature>
<dbReference type="SUPFAM" id="SSF56300">
    <property type="entry name" value="Metallo-dependent phosphatases"/>
    <property type="match status" value="1"/>
</dbReference>
<evidence type="ECO:0000313" key="11">
    <source>
        <dbReference type="Proteomes" id="UP000559027"/>
    </source>
</evidence>
<evidence type="ECO:0000256" key="5">
    <source>
        <dbReference type="ARBA" id="ARBA00023136"/>
    </source>
</evidence>
<feature type="transmembrane region" description="Helical" evidence="7">
    <location>
        <begin position="545"/>
        <end position="565"/>
    </location>
</feature>
<feature type="transmembrane region" description="Helical" evidence="7">
    <location>
        <begin position="203"/>
        <end position="226"/>
    </location>
</feature>
<evidence type="ECO:0000259" key="9">
    <source>
        <dbReference type="Pfam" id="PF16655"/>
    </source>
</evidence>
<keyword evidence="3 7" id="KW-0812">Transmembrane</keyword>
<accession>A0A8H5D6Z0</accession>
<comment type="subcellular location">
    <subcellularLocation>
        <location evidence="1">Membrane</location>
        <topology evidence="1">Multi-pass membrane protein</topology>
    </subcellularLocation>
</comment>
<evidence type="ECO:0000256" key="7">
    <source>
        <dbReference type="SAM" id="Phobius"/>
    </source>
</evidence>
<dbReference type="InterPro" id="IPR038607">
    <property type="entry name" value="PhoD-like_sf"/>
</dbReference>
<feature type="transmembrane region" description="Helical" evidence="7">
    <location>
        <begin position="349"/>
        <end position="370"/>
    </location>
</feature>
<feature type="transmembrane region" description="Helical" evidence="7">
    <location>
        <begin position="136"/>
        <end position="158"/>
    </location>
</feature>
<dbReference type="Pfam" id="PF04515">
    <property type="entry name" value="Choline_transpo"/>
    <property type="match status" value="1"/>
</dbReference>
<evidence type="ECO:0000313" key="10">
    <source>
        <dbReference type="EMBL" id="KAF5354724.1"/>
    </source>
</evidence>
<evidence type="ECO:0008006" key="12">
    <source>
        <dbReference type="Google" id="ProtNLM"/>
    </source>
</evidence>
<feature type="compositionally biased region" description="Polar residues" evidence="6">
    <location>
        <begin position="24"/>
        <end position="36"/>
    </location>
</feature>
<dbReference type="InterPro" id="IPR032093">
    <property type="entry name" value="PhoD_N"/>
</dbReference>
<evidence type="ECO:0000259" key="8">
    <source>
        <dbReference type="Pfam" id="PF09423"/>
    </source>
</evidence>
<dbReference type="PANTHER" id="PTHR43606:SF7">
    <property type="entry name" value="PHOSPHATASE, PUTATIVE (AFU_ORTHOLOGUE AFUA_6G08710)-RELATED"/>
    <property type="match status" value="1"/>
</dbReference>
<dbReference type="InterPro" id="IPR052900">
    <property type="entry name" value="Phospholipid_Metab_Enz"/>
</dbReference>
<feature type="transmembrane region" description="Helical" evidence="7">
    <location>
        <begin position="164"/>
        <end position="182"/>
    </location>
</feature>
<feature type="transmembrane region" description="Helical" evidence="7">
    <location>
        <begin position="616"/>
        <end position="639"/>
    </location>
</feature>
<evidence type="ECO:0000256" key="3">
    <source>
        <dbReference type="ARBA" id="ARBA00022692"/>
    </source>
</evidence>
<dbReference type="OrthoDB" id="44736at2759"/>
<name>A0A8H5D6Z0_9AGAR</name>
<reference evidence="10 11" key="1">
    <citation type="journal article" date="2020" name="ISME J.">
        <title>Uncovering the hidden diversity of litter-decomposition mechanisms in mushroom-forming fungi.</title>
        <authorList>
            <person name="Floudas D."/>
            <person name="Bentzer J."/>
            <person name="Ahren D."/>
            <person name="Johansson T."/>
            <person name="Persson P."/>
            <person name="Tunlid A."/>
        </authorList>
    </citation>
    <scope>NUCLEOTIDE SEQUENCE [LARGE SCALE GENOMIC DNA]</scope>
    <source>
        <strain evidence="10 11">CBS 146.42</strain>
    </source>
</reference>
<feature type="domain" description="PhoD-like phosphatase metallophosphatase" evidence="8">
    <location>
        <begin position="835"/>
        <end position="1195"/>
    </location>
</feature>
<dbReference type="AlphaFoldDB" id="A0A8H5D6Z0"/>
<dbReference type="EMBL" id="JAACJO010000008">
    <property type="protein sequence ID" value="KAF5354724.1"/>
    <property type="molecule type" value="Genomic_DNA"/>
</dbReference>
<feature type="domain" description="Phospholipase D N-terminal" evidence="9">
    <location>
        <begin position="715"/>
        <end position="816"/>
    </location>
</feature>
<dbReference type="Pfam" id="PF09423">
    <property type="entry name" value="PhoD"/>
    <property type="match status" value="1"/>
</dbReference>
<keyword evidence="5 7" id="KW-0472">Membrane</keyword>
<dbReference type="Proteomes" id="UP000559027">
    <property type="component" value="Unassembled WGS sequence"/>
</dbReference>
<organism evidence="10 11">
    <name type="scientific">Leucocoprinus leucothites</name>
    <dbReference type="NCBI Taxonomy" id="201217"/>
    <lineage>
        <taxon>Eukaryota</taxon>
        <taxon>Fungi</taxon>
        <taxon>Dikarya</taxon>
        <taxon>Basidiomycota</taxon>
        <taxon>Agaricomycotina</taxon>
        <taxon>Agaricomycetes</taxon>
        <taxon>Agaricomycetidae</taxon>
        <taxon>Agaricales</taxon>
        <taxon>Agaricineae</taxon>
        <taxon>Agaricaceae</taxon>
        <taxon>Leucocoprinus</taxon>
    </lineage>
</organism>
<feature type="compositionally biased region" description="Pro residues" evidence="6">
    <location>
        <begin position="8"/>
        <end position="23"/>
    </location>
</feature>
<feature type="transmembrane region" description="Helical" evidence="7">
    <location>
        <begin position="58"/>
        <end position="82"/>
    </location>
</feature>
<dbReference type="GO" id="GO:0022857">
    <property type="term" value="F:transmembrane transporter activity"/>
    <property type="evidence" value="ECO:0007669"/>
    <property type="project" value="InterPro"/>
</dbReference>
<dbReference type="InterPro" id="IPR029052">
    <property type="entry name" value="Metallo-depent_PP-like"/>
</dbReference>
<evidence type="ECO:0000256" key="4">
    <source>
        <dbReference type="ARBA" id="ARBA00022989"/>
    </source>
</evidence>
<feature type="region of interest" description="Disordered" evidence="6">
    <location>
        <begin position="1"/>
        <end position="36"/>
    </location>
</feature>
<protein>
    <recommendedName>
        <fullName evidence="12">Alkaline phosphatase</fullName>
    </recommendedName>
</protein>